<comment type="caution">
    <text evidence="3">The sequence shown here is derived from an EMBL/GenBank/DDBJ whole genome shotgun (WGS) entry which is preliminary data.</text>
</comment>
<feature type="transmembrane region" description="Helical" evidence="1">
    <location>
        <begin position="93"/>
        <end position="126"/>
    </location>
</feature>
<sequence length="204" mass="22287">MVERAVLKRNSKDQLRGKWGLAIAAFIISAIIPSIISIIGSITESDSITTIGMIIAVIVAGPISYGLCTFILNIIRGKDASISDIFAGFNGKIFVKALIIMILTTIAVGIGYIILIVPGIILSIMFAQSYFILADNNDLSAIDCIKASCEMMKGNKMYFFILMLSFIGWFILGEITCGIGLLWVMPYYNITIGNFYDELSNKVS</sequence>
<proteinExistence type="predicted"/>
<dbReference type="PANTHER" id="PTHR40076">
    <property type="entry name" value="MEMBRANE PROTEIN-RELATED"/>
    <property type="match status" value="1"/>
</dbReference>
<dbReference type="EMBL" id="LRDH01000046">
    <property type="protein sequence ID" value="PPV17130.1"/>
    <property type="molecule type" value="Genomic_DNA"/>
</dbReference>
<evidence type="ECO:0000313" key="2">
    <source>
        <dbReference type="EMBL" id="PPV17127.1"/>
    </source>
</evidence>
<evidence type="ECO:0000313" key="3">
    <source>
        <dbReference type="EMBL" id="PPV17130.1"/>
    </source>
</evidence>
<dbReference type="EMBL" id="LRDH01000046">
    <property type="protein sequence ID" value="PPV17127.1"/>
    <property type="molecule type" value="Genomic_DNA"/>
</dbReference>
<name>A0A2S7FE06_CLOBU</name>
<dbReference type="Pfam" id="PF06161">
    <property type="entry name" value="DUF975"/>
    <property type="match status" value="1"/>
</dbReference>
<dbReference type="Proteomes" id="UP000238081">
    <property type="component" value="Unassembled WGS sequence"/>
</dbReference>
<dbReference type="InterPro" id="IPR010380">
    <property type="entry name" value="DUF975"/>
</dbReference>
<protein>
    <recommendedName>
        <fullName evidence="5">DUF975 family protein</fullName>
    </recommendedName>
</protein>
<keyword evidence="1" id="KW-1133">Transmembrane helix</keyword>
<accession>A0A2S7FE06</accession>
<feature type="transmembrane region" description="Helical" evidence="1">
    <location>
        <begin position="21"/>
        <end position="42"/>
    </location>
</feature>
<keyword evidence="1" id="KW-0472">Membrane</keyword>
<keyword evidence="1" id="KW-0812">Transmembrane</keyword>
<dbReference type="AlphaFoldDB" id="A0A2S7FE06"/>
<dbReference type="PANTHER" id="PTHR40076:SF1">
    <property type="entry name" value="MEMBRANE PROTEIN"/>
    <property type="match status" value="1"/>
</dbReference>
<evidence type="ECO:0008006" key="5">
    <source>
        <dbReference type="Google" id="ProtNLM"/>
    </source>
</evidence>
<dbReference type="RefSeq" id="WP_027635992.1">
    <property type="nucleotide sequence ID" value="NZ_CP191154.1"/>
</dbReference>
<organism evidence="3 4">
    <name type="scientific">Clostridium butyricum</name>
    <dbReference type="NCBI Taxonomy" id="1492"/>
    <lineage>
        <taxon>Bacteria</taxon>
        <taxon>Bacillati</taxon>
        <taxon>Bacillota</taxon>
        <taxon>Clostridia</taxon>
        <taxon>Eubacteriales</taxon>
        <taxon>Clostridiaceae</taxon>
        <taxon>Clostridium</taxon>
    </lineage>
</organism>
<reference evidence="3 4" key="1">
    <citation type="submission" date="2016-01" db="EMBL/GenBank/DDBJ databases">
        <title>Characterization of the Clostridium difficile lineages that are prevalent in Hong Kong and China.</title>
        <authorList>
            <person name="Kwok J.S.-L."/>
            <person name="Lam W.-Y."/>
            <person name="Ip M."/>
            <person name="Chan T.-F."/>
            <person name="Hawkey P.M."/>
            <person name="Tsui S.K.-W."/>
        </authorList>
    </citation>
    <scope>NUCLEOTIDE SEQUENCE [LARGE SCALE GENOMIC DNA]</scope>
    <source>
        <strain evidence="3 4">300064</strain>
    </source>
</reference>
<feature type="transmembrane region" description="Helical" evidence="1">
    <location>
        <begin position="48"/>
        <end position="72"/>
    </location>
</feature>
<feature type="transmembrane region" description="Helical" evidence="1">
    <location>
        <begin position="158"/>
        <end position="184"/>
    </location>
</feature>
<evidence type="ECO:0000313" key="4">
    <source>
        <dbReference type="Proteomes" id="UP000238081"/>
    </source>
</evidence>
<evidence type="ECO:0000256" key="1">
    <source>
        <dbReference type="SAM" id="Phobius"/>
    </source>
</evidence>
<gene>
    <name evidence="2" type="ORF">AWN73_08650</name>
    <name evidence="3" type="ORF">AWN73_08665</name>
</gene>